<proteinExistence type="predicted"/>
<keyword evidence="2" id="KW-1185">Reference proteome</keyword>
<accession>A0ABP8E2T3</accession>
<gene>
    <name evidence="1" type="ORF">GCM10022256_21620</name>
</gene>
<protein>
    <submittedName>
        <fullName evidence="1">Uncharacterized protein</fullName>
    </submittedName>
</protein>
<comment type="caution">
    <text evidence="1">The sequence shown here is derived from an EMBL/GenBank/DDBJ whole genome shotgun (WGS) entry which is preliminary data.</text>
</comment>
<evidence type="ECO:0000313" key="1">
    <source>
        <dbReference type="EMBL" id="GAA4266550.1"/>
    </source>
</evidence>
<evidence type="ECO:0000313" key="2">
    <source>
        <dbReference type="Proteomes" id="UP001501594"/>
    </source>
</evidence>
<dbReference type="EMBL" id="BAABAU010000001">
    <property type="protein sequence ID" value="GAA4266550.1"/>
    <property type="molecule type" value="Genomic_DNA"/>
</dbReference>
<sequence>MAQVAILVNGTPDPRKTEISSALGILLGCPVLQPSKVQDALTQQTGPVAPRDGVRALAIETVWRTAGLVEAGVVIDASLSGSDAAVVAAALPSAGSPRLVEVWCAGAGEPLGLAPVVRVDDVATVDMDALVQEISSLFV</sequence>
<dbReference type="Proteomes" id="UP001501594">
    <property type="component" value="Unassembled WGS sequence"/>
</dbReference>
<reference evidence="2" key="1">
    <citation type="journal article" date="2019" name="Int. J. Syst. Evol. Microbiol.">
        <title>The Global Catalogue of Microorganisms (GCM) 10K type strain sequencing project: providing services to taxonomists for standard genome sequencing and annotation.</title>
        <authorList>
            <consortium name="The Broad Institute Genomics Platform"/>
            <consortium name="The Broad Institute Genome Sequencing Center for Infectious Disease"/>
            <person name="Wu L."/>
            <person name="Ma J."/>
        </authorList>
    </citation>
    <scope>NUCLEOTIDE SEQUENCE [LARGE SCALE GENOMIC DNA]</scope>
    <source>
        <strain evidence="2">JCM 17442</strain>
    </source>
</reference>
<dbReference type="RefSeq" id="WP_344795866.1">
    <property type="nucleotide sequence ID" value="NZ_BAABAU010000001.1"/>
</dbReference>
<organism evidence="1 2">
    <name type="scientific">Frondihabitans peucedani</name>
    <dbReference type="NCBI Taxonomy" id="598626"/>
    <lineage>
        <taxon>Bacteria</taxon>
        <taxon>Bacillati</taxon>
        <taxon>Actinomycetota</taxon>
        <taxon>Actinomycetes</taxon>
        <taxon>Micrococcales</taxon>
        <taxon>Microbacteriaceae</taxon>
        <taxon>Frondihabitans</taxon>
    </lineage>
</organism>
<name>A0ABP8E2T3_9MICO</name>